<evidence type="ECO:0000313" key="2">
    <source>
        <dbReference type="EMBL" id="CAD8886281.1"/>
    </source>
</evidence>
<keyword evidence="1" id="KW-0732">Signal</keyword>
<gene>
    <name evidence="2" type="ORF">CHYS00102_LOCUS13479</name>
</gene>
<reference evidence="2" key="1">
    <citation type="submission" date="2021-01" db="EMBL/GenBank/DDBJ databases">
        <authorList>
            <person name="Corre E."/>
            <person name="Pelletier E."/>
            <person name="Niang G."/>
            <person name="Scheremetjew M."/>
            <person name="Finn R."/>
            <person name="Kale V."/>
            <person name="Holt S."/>
            <person name="Cochrane G."/>
            <person name="Meng A."/>
            <person name="Brown T."/>
            <person name="Cohen L."/>
        </authorList>
    </citation>
    <scope>NUCLEOTIDE SEQUENCE</scope>
    <source>
        <strain evidence="2">308</strain>
    </source>
</reference>
<proteinExistence type="predicted"/>
<dbReference type="AlphaFoldDB" id="A0A7S1BHN0"/>
<dbReference type="EMBL" id="HBFR01018541">
    <property type="protein sequence ID" value="CAD8886281.1"/>
    <property type="molecule type" value="Transcribed_RNA"/>
</dbReference>
<protein>
    <submittedName>
        <fullName evidence="2">Uncharacterized protein</fullName>
    </submittedName>
</protein>
<sequence length="183" mass="20708">MQAQPILSILLFFFSSHLASAFHLPHLSPFIPTSRTRLHAASGQEMDALKARVRGLLDSVPGKLSDGAKMPASTDALEAAYVAENYDDMYVLFLDFFMDMKLEYDMGDDDMCRPTAHACTDPDDEVTQMKLPELYLTARNLMEDVEPALKMRIWRLVVDKLCARVELGNEEFDEWVVKVLQSS</sequence>
<name>A0A7S1BHN0_9STRA</name>
<organism evidence="2">
    <name type="scientific">Corethron hystrix</name>
    <dbReference type="NCBI Taxonomy" id="216773"/>
    <lineage>
        <taxon>Eukaryota</taxon>
        <taxon>Sar</taxon>
        <taxon>Stramenopiles</taxon>
        <taxon>Ochrophyta</taxon>
        <taxon>Bacillariophyta</taxon>
        <taxon>Coscinodiscophyceae</taxon>
        <taxon>Corethrophycidae</taxon>
        <taxon>Corethrales</taxon>
        <taxon>Corethraceae</taxon>
        <taxon>Corethron</taxon>
    </lineage>
</organism>
<feature type="signal peptide" evidence="1">
    <location>
        <begin position="1"/>
        <end position="21"/>
    </location>
</feature>
<feature type="chain" id="PRO_5030806157" evidence="1">
    <location>
        <begin position="22"/>
        <end position="183"/>
    </location>
</feature>
<accession>A0A7S1BHN0</accession>
<evidence type="ECO:0000256" key="1">
    <source>
        <dbReference type="SAM" id="SignalP"/>
    </source>
</evidence>